<protein>
    <submittedName>
        <fullName evidence="4">Uncharacterized protein</fullName>
    </submittedName>
</protein>
<feature type="compositionally biased region" description="Acidic residues" evidence="2">
    <location>
        <begin position="309"/>
        <end position="324"/>
    </location>
</feature>
<evidence type="ECO:0000313" key="4">
    <source>
        <dbReference type="EMBL" id="SDM57095.1"/>
    </source>
</evidence>
<dbReference type="RefSeq" id="WP_074520921.1">
    <property type="nucleotide sequence ID" value="NZ_FNHZ01000001.1"/>
</dbReference>
<keyword evidence="3" id="KW-1133">Transmembrane helix</keyword>
<feature type="region of interest" description="Disordered" evidence="2">
    <location>
        <begin position="236"/>
        <end position="267"/>
    </location>
</feature>
<proteinExistence type="predicted"/>
<feature type="region of interest" description="Disordered" evidence="2">
    <location>
        <begin position="299"/>
        <end position="331"/>
    </location>
</feature>
<dbReference type="SUPFAM" id="SSF109998">
    <property type="entry name" value="Triger factor/SurA peptide-binding domain-like"/>
    <property type="match status" value="1"/>
</dbReference>
<evidence type="ECO:0000256" key="1">
    <source>
        <dbReference type="SAM" id="Coils"/>
    </source>
</evidence>
<evidence type="ECO:0000256" key="2">
    <source>
        <dbReference type="SAM" id="MobiDB-lite"/>
    </source>
</evidence>
<keyword evidence="5" id="KW-1185">Reference proteome</keyword>
<name>A0A1G9UC16_9FIRM</name>
<dbReference type="OrthoDB" id="9804319at2"/>
<organism evidence="4 5">
    <name type="scientific">Lachnospira pectinoschiza</name>
    <dbReference type="NCBI Taxonomy" id="28052"/>
    <lineage>
        <taxon>Bacteria</taxon>
        <taxon>Bacillati</taxon>
        <taxon>Bacillota</taxon>
        <taxon>Clostridia</taxon>
        <taxon>Lachnospirales</taxon>
        <taxon>Lachnospiraceae</taxon>
        <taxon>Lachnospira</taxon>
    </lineage>
</organism>
<dbReference type="AlphaFoldDB" id="A0A1G9UC16"/>
<dbReference type="Proteomes" id="UP000187651">
    <property type="component" value="Unassembled WGS sequence"/>
</dbReference>
<dbReference type="EMBL" id="FNHZ01000001">
    <property type="protein sequence ID" value="SDM57095.1"/>
    <property type="molecule type" value="Genomic_DNA"/>
</dbReference>
<reference evidence="5" key="1">
    <citation type="submission" date="2016-10" db="EMBL/GenBank/DDBJ databases">
        <authorList>
            <person name="Varghese N."/>
            <person name="Submissions S."/>
        </authorList>
    </citation>
    <scope>NUCLEOTIDE SEQUENCE [LARGE SCALE GENOMIC DNA]</scope>
    <source>
        <strain evidence="5">M83</strain>
    </source>
</reference>
<evidence type="ECO:0000256" key="3">
    <source>
        <dbReference type="SAM" id="Phobius"/>
    </source>
</evidence>
<feature type="coiled-coil region" evidence="1">
    <location>
        <begin position="202"/>
        <end position="236"/>
    </location>
</feature>
<feature type="compositionally biased region" description="Low complexity" evidence="2">
    <location>
        <begin position="238"/>
        <end position="252"/>
    </location>
</feature>
<sequence length="331" mass="37642">MGKKQESNDNTGKVVTKYDKKVAKRKEEERKAKRNKFIAKTVALCLVAIIVISGVAAFSLRYYRIHTQFIKVNNENVSEIEFDFYYGMTKSTLFNTTLYSDMTYLDYYENYLGYSSSKKDKAQTYSDDYTWYDYFASQTVDTIKEYKALLQLASEAGYEYTTADDDYNEFVENITSTAESNSMSVKEYVKSLYGDNASLSNIKSYILEVLEAQSYLEQLQEELAATDEEVAAYIAENYSSDSTESTDSTDSTESTEDSSTDYDEDEIRSTILSQKYNEVISPVMEAMSFTNIHNRIKMYSSSTSSTSSDSEDSDTSEESTEEAQESTSQAE</sequence>
<keyword evidence="3" id="KW-0472">Membrane</keyword>
<feature type="region of interest" description="Disordered" evidence="2">
    <location>
        <begin position="1"/>
        <end position="22"/>
    </location>
</feature>
<accession>A0A1G9UC16</accession>
<feature type="compositionally biased region" description="Acidic residues" evidence="2">
    <location>
        <begin position="253"/>
        <end position="266"/>
    </location>
</feature>
<feature type="transmembrane region" description="Helical" evidence="3">
    <location>
        <begin position="37"/>
        <end position="63"/>
    </location>
</feature>
<keyword evidence="3" id="KW-0812">Transmembrane</keyword>
<dbReference type="InterPro" id="IPR027304">
    <property type="entry name" value="Trigger_fact/SurA_dom_sf"/>
</dbReference>
<evidence type="ECO:0000313" key="5">
    <source>
        <dbReference type="Proteomes" id="UP000187651"/>
    </source>
</evidence>
<keyword evidence="1" id="KW-0175">Coiled coil</keyword>
<gene>
    <name evidence="4" type="ORF">SAMN05216544_0693</name>
</gene>